<accession>A0A9W8KYW6</accession>
<dbReference type="GO" id="GO:0003681">
    <property type="term" value="F:bent DNA binding"/>
    <property type="evidence" value="ECO:0007669"/>
    <property type="project" value="TreeGrafter"/>
</dbReference>
<comment type="subcellular location">
    <subcellularLocation>
        <location evidence="1">Nucleus</location>
    </subcellularLocation>
</comment>
<evidence type="ECO:0000256" key="1">
    <source>
        <dbReference type="ARBA" id="ARBA00004123"/>
    </source>
</evidence>
<dbReference type="AlphaFoldDB" id="A0A9W8KYW6"/>
<keyword evidence="5" id="KW-0804">Transcription</keyword>
<dbReference type="PANTHER" id="PTHR13421">
    <property type="entry name" value="SNRNA-ACTIVATING PROTEIN COMPLEX SUBUNIT 3"/>
    <property type="match status" value="1"/>
</dbReference>
<evidence type="ECO:0008006" key="11">
    <source>
        <dbReference type="Google" id="ProtNLM"/>
    </source>
</evidence>
<reference evidence="9" key="1">
    <citation type="submission" date="2022-07" db="EMBL/GenBank/DDBJ databases">
        <title>Phylogenomic reconstructions and comparative analyses of Kickxellomycotina fungi.</title>
        <authorList>
            <person name="Reynolds N.K."/>
            <person name="Stajich J.E."/>
            <person name="Barry K."/>
            <person name="Grigoriev I.V."/>
            <person name="Crous P."/>
            <person name="Smith M.E."/>
        </authorList>
    </citation>
    <scope>NUCLEOTIDE SEQUENCE</scope>
    <source>
        <strain evidence="9">NRRL 3115</strain>
    </source>
</reference>
<feature type="compositionally biased region" description="Low complexity" evidence="8">
    <location>
        <begin position="304"/>
        <end position="313"/>
    </location>
</feature>
<name>A0A9W8KYW6_9FUNG</name>
<dbReference type="Proteomes" id="UP001151518">
    <property type="component" value="Unassembled WGS sequence"/>
</dbReference>
<feature type="coiled-coil region" evidence="7">
    <location>
        <begin position="69"/>
        <end position="104"/>
    </location>
</feature>
<gene>
    <name evidence="9" type="ORF">GGI25_002630</name>
</gene>
<dbReference type="PANTHER" id="PTHR13421:SF16">
    <property type="entry name" value="SNRNA-ACTIVATING PROTEIN COMPLEX SUBUNIT 3"/>
    <property type="match status" value="1"/>
</dbReference>
<dbReference type="GO" id="GO:0001046">
    <property type="term" value="F:core promoter sequence-specific DNA binding"/>
    <property type="evidence" value="ECO:0007669"/>
    <property type="project" value="TreeGrafter"/>
</dbReference>
<dbReference type="OrthoDB" id="3437960at2759"/>
<dbReference type="EMBL" id="JANBTW010000024">
    <property type="protein sequence ID" value="KAJ2678126.1"/>
    <property type="molecule type" value="Genomic_DNA"/>
</dbReference>
<feature type="compositionally biased region" description="Basic and acidic residues" evidence="8">
    <location>
        <begin position="280"/>
        <end position="290"/>
    </location>
</feature>
<evidence type="ECO:0000313" key="10">
    <source>
        <dbReference type="Proteomes" id="UP001151518"/>
    </source>
</evidence>
<evidence type="ECO:0000256" key="6">
    <source>
        <dbReference type="ARBA" id="ARBA00023242"/>
    </source>
</evidence>
<dbReference type="GO" id="GO:0042796">
    <property type="term" value="P:snRNA transcription by RNA polymerase III"/>
    <property type="evidence" value="ECO:0007669"/>
    <property type="project" value="TreeGrafter"/>
</dbReference>
<feature type="compositionally biased region" description="Polar residues" evidence="8">
    <location>
        <begin position="268"/>
        <end position="279"/>
    </location>
</feature>
<evidence type="ECO:0000256" key="3">
    <source>
        <dbReference type="ARBA" id="ARBA00023015"/>
    </source>
</evidence>
<proteinExistence type="inferred from homology"/>
<keyword evidence="7" id="KW-0175">Coiled coil</keyword>
<evidence type="ECO:0000256" key="4">
    <source>
        <dbReference type="ARBA" id="ARBA00023125"/>
    </source>
</evidence>
<dbReference type="GO" id="GO:0001006">
    <property type="term" value="F:RNA polymerase III type 3 promoter sequence-specific DNA binding"/>
    <property type="evidence" value="ECO:0007669"/>
    <property type="project" value="TreeGrafter"/>
</dbReference>
<evidence type="ECO:0000256" key="2">
    <source>
        <dbReference type="ARBA" id="ARBA00010410"/>
    </source>
</evidence>
<dbReference type="GO" id="GO:0005634">
    <property type="term" value="C:nucleus"/>
    <property type="evidence" value="ECO:0007669"/>
    <property type="project" value="UniProtKB-SubCell"/>
</dbReference>
<evidence type="ECO:0000256" key="5">
    <source>
        <dbReference type="ARBA" id="ARBA00023163"/>
    </source>
</evidence>
<organism evidence="9 10">
    <name type="scientific">Coemansia spiralis</name>
    <dbReference type="NCBI Taxonomy" id="417178"/>
    <lineage>
        <taxon>Eukaryota</taxon>
        <taxon>Fungi</taxon>
        <taxon>Fungi incertae sedis</taxon>
        <taxon>Zoopagomycota</taxon>
        <taxon>Kickxellomycotina</taxon>
        <taxon>Kickxellomycetes</taxon>
        <taxon>Kickxellales</taxon>
        <taxon>Kickxellaceae</taxon>
        <taxon>Coemansia</taxon>
    </lineage>
</organism>
<keyword evidence="4" id="KW-0238">DNA-binding</keyword>
<evidence type="ECO:0000256" key="7">
    <source>
        <dbReference type="SAM" id="Coils"/>
    </source>
</evidence>
<dbReference type="Pfam" id="PF12251">
    <property type="entry name" value="SNAPC3"/>
    <property type="match status" value="1"/>
</dbReference>
<comment type="similarity">
    <text evidence="2">Belongs to the SNAPC3/SRD2 family.</text>
</comment>
<evidence type="ECO:0000256" key="8">
    <source>
        <dbReference type="SAM" id="MobiDB-lite"/>
    </source>
</evidence>
<evidence type="ECO:0000313" key="9">
    <source>
        <dbReference type="EMBL" id="KAJ2678126.1"/>
    </source>
</evidence>
<dbReference type="InterPro" id="IPR022042">
    <property type="entry name" value="snRNA-activating_su3"/>
</dbReference>
<feature type="compositionally biased region" description="Polar residues" evidence="8">
    <location>
        <begin position="292"/>
        <end position="302"/>
    </location>
</feature>
<protein>
    <recommendedName>
        <fullName evidence="11">snRNA-activating protein complex subunit 3</fullName>
    </recommendedName>
</protein>
<dbReference type="GO" id="GO:0000978">
    <property type="term" value="F:RNA polymerase II cis-regulatory region sequence-specific DNA binding"/>
    <property type="evidence" value="ECO:0007669"/>
    <property type="project" value="TreeGrafter"/>
</dbReference>
<feature type="compositionally biased region" description="Acidic residues" evidence="8">
    <location>
        <begin position="314"/>
        <end position="323"/>
    </location>
</feature>
<keyword evidence="3" id="KW-0805">Transcription regulation</keyword>
<keyword evidence="6" id="KW-0539">Nucleus</keyword>
<sequence length="692" mass="78236">MAPSALINVRSFRDQFAGLVRSQKDHGLFNTESEWSDETKQEVASRCKIADDLSFSNAAFVNPTLFHMLRQHREFNEATERELLQKKREEAAELEKRRQKRLFELQSATSSRAESQQAYDENVVDTQPNANSILSIGDEYKDNDVSVPSVGDTSSCGVVDSSMLLAVDVSSGENELDTQAMDIDANTVEDALARLAGRPGAISEHLERNNDTNDQIDSTIDVLEAIAEEEEAEAGIYEEGLRASANSSYAEKNIELEEEGEGEAYVPTTRSRSTRQSKNGRGDRNEEERVASNGNNDENNAGISDDQSSYFSSSEDDQDEDGDQGSKASSKDADNIAGSVAKTPARKMKPEEIILRTPQSELPQGITQDMLKKAIANSGFVRSNDIQEDTKRVVRQRTRVVEPAGVSELESKFRSVRKLLDESTLASLRKANRRMVPPKYRLEVNFMTNRVQAEPMPAATPVADDEVILSVCFYNTRSSTSKMEEYLVLGSQSLTVLRDAFYCISDFLVSHHDEQIENTKDRKVSSSYFFIEKTFYNDMRSPTATDYSRVVMEWANDPERQAKTPKLQGLQSRLMDGARFLDLSIRLRQPYLFVHQGDCEHVMMFTDLRLLGPKDDQFVESYPKQIFRTRHMRHKCRMCSAYPAQYVTKNDFHSGMSPCYFCEKCYTPFHFDANDNKALEHDVFPYANVNLM</sequence>
<dbReference type="GO" id="GO:0019185">
    <property type="term" value="C:snRNA-activating protein complex"/>
    <property type="evidence" value="ECO:0007669"/>
    <property type="project" value="TreeGrafter"/>
</dbReference>
<dbReference type="GO" id="GO:0042795">
    <property type="term" value="P:snRNA transcription by RNA polymerase II"/>
    <property type="evidence" value="ECO:0007669"/>
    <property type="project" value="TreeGrafter"/>
</dbReference>
<feature type="region of interest" description="Disordered" evidence="8">
    <location>
        <begin position="253"/>
        <end position="358"/>
    </location>
</feature>
<comment type="caution">
    <text evidence="9">The sequence shown here is derived from an EMBL/GenBank/DDBJ whole genome shotgun (WGS) entry which is preliminary data.</text>
</comment>